<keyword evidence="2" id="KW-1185">Reference proteome</keyword>
<evidence type="ECO:0000313" key="1">
    <source>
        <dbReference type="EMBL" id="KAI7945049.1"/>
    </source>
</evidence>
<dbReference type="EMBL" id="CM045874">
    <property type="protein sequence ID" value="KAI7945049.1"/>
    <property type="molecule type" value="Genomic_DNA"/>
</dbReference>
<dbReference type="Proteomes" id="UP001060170">
    <property type="component" value="Chromosome 10"/>
</dbReference>
<proteinExistence type="predicted"/>
<reference evidence="2" key="2">
    <citation type="journal article" date="2018" name="Mol. Plant Microbe Interact.">
        <title>Genome sequence resources for the wheat stripe rust pathogen (Puccinia striiformis f. sp. tritici) and the barley stripe rust pathogen (Puccinia striiformis f. sp. hordei).</title>
        <authorList>
            <person name="Xia C."/>
            <person name="Wang M."/>
            <person name="Yin C."/>
            <person name="Cornejo O.E."/>
            <person name="Hulbert S.H."/>
            <person name="Chen X."/>
        </authorList>
    </citation>
    <scope>NUCLEOTIDE SEQUENCE [LARGE SCALE GENOMIC DNA]</scope>
    <source>
        <strain evidence="2">93-210</strain>
    </source>
</reference>
<sequence>MSESPQAIITKTSQQARTSWVWGHFVEIGDKVQCIVCKPGSNEPCDKKLSRDTKSSSTKSMLSHLLQKHQLMDPKKYEAAARGIENALKRQKNEGGRWASKEELSPKTLKKAIAYFIADADLCFSIVTHDSFWDLLGLLNPAICNGEMTFGRKTIALEVHHLYGAHSEYLKKFFKSLKHVAFTLDAWTSPNTKAFMAITAHAISSTWQMIDVVVAMPVVHGAHTGFNFAETFLEVLERYELSNSIVSITADNASNNSTLASRVEQVLEGRFIASDQLLGCMAHVINLAAKDGLGAFGSPTDETAAEDEITLDQMDHNTFTTRLDGTGINLRTVITQIHGLTTHVRLTPQRRAQFVSFLPEAESPSQTSDTPSNEPKKNPKEEEDSRMLIPDVKTRWNSTYLMLKRALELRVACDKFCRGSEARKYSLNPVEWEKVAQMSQFLEPLYHATLYLCRTGTPTLNITLPFYISLVKLLLDVRSQHDASQLLAPAHEMITKLKKYLVLALKKTAPLCAMILDPRIKMIYFEKHVSFLEDNLQIKTDTAEMLCRFKDAARPFDRSPAASEAPPKKKKVEHSVILDDVFACIHTTTDLKSEIHRYLNELAEPTETRILEYWHRKQDIYPSLSAMAKCFLAIPATSASSERVFSKSKTIVGPQRASLSATSIEHTVCLKEWYRSTGNLDSLPYDEKDFDDDFGQPEYC</sequence>
<reference evidence="2" key="1">
    <citation type="journal article" date="2018" name="BMC Genomics">
        <title>Genomic insights into host adaptation between the wheat stripe rust pathogen (Puccinia striiformis f. sp. tritici) and the barley stripe rust pathogen (Puccinia striiformis f. sp. hordei).</title>
        <authorList>
            <person name="Xia C."/>
            <person name="Wang M."/>
            <person name="Yin C."/>
            <person name="Cornejo O.E."/>
            <person name="Hulbert S.H."/>
            <person name="Chen X."/>
        </authorList>
    </citation>
    <scope>NUCLEOTIDE SEQUENCE [LARGE SCALE GENOMIC DNA]</scope>
    <source>
        <strain evidence="2">93-210</strain>
    </source>
</reference>
<name>A0ACC0E7G7_9BASI</name>
<comment type="caution">
    <text evidence="1">The sequence shown here is derived from an EMBL/GenBank/DDBJ whole genome shotgun (WGS) entry which is preliminary data.</text>
</comment>
<evidence type="ECO:0000313" key="2">
    <source>
        <dbReference type="Proteomes" id="UP001060170"/>
    </source>
</evidence>
<reference evidence="1 2" key="3">
    <citation type="journal article" date="2022" name="Microbiol. Spectr.">
        <title>Folding features and dynamics of 3D genome architecture in plant fungal pathogens.</title>
        <authorList>
            <person name="Xia C."/>
        </authorList>
    </citation>
    <scope>NUCLEOTIDE SEQUENCE [LARGE SCALE GENOMIC DNA]</scope>
    <source>
        <strain evidence="1 2">93-210</strain>
    </source>
</reference>
<protein>
    <submittedName>
        <fullName evidence="1">Uncharacterized protein</fullName>
    </submittedName>
</protein>
<gene>
    <name evidence="1" type="ORF">MJO28_010744</name>
</gene>
<accession>A0ACC0E7G7</accession>
<organism evidence="1 2">
    <name type="scientific">Puccinia striiformis f. sp. tritici</name>
    <dbReference type="NCBI Taxonomy" id="168172"/>
    <lineage>
        <taxon>Eukaryota</taxon>
        <taxon>Fungi</taxon>
        <taxon>Dikarya</taxon>
        <taxon>Basidiomycota</taxon>
        <taxon>Pucciniomycotina</taxon>
        <taxon>Pucciniomycetes</taxon>
        <taxon>Pucciniales</taxon>
        <taxon>Pucciniaceae</taxon>
        <taxon>Puccinia</taxon>
    </lineage>
</organism>